<organism evidence="1 2">
    <name type="scientific">Prorocentrum cordatum</name>
    <dbReference type="NCBI Taxonomy" id="2364126"/>
    <lineage>
        <taxon>Eukaryota</taxon>
        <taxon>Sar</taxon>
        <taxon>Alveolata</taxon>
        <taxon>Dinophyceae</taxon>
        <taxon>Prorocentrales</taxon>
        <taxon>Prorocentraceae</taxon>
        <taxon>Prorocentrum</taxon>
    </lineage>
</organism>
<dbReference type="EMBL" id="CAUYUJ010021597">
    <property type="protein sequence ID" value="CAK0905703.1"/>
    <property type="molecule type" value="Genomic_DNA"/>
</dbReference>
<feature type="non-terminal residue" evidence="1">
    <location>
        <position position="88"/>
    </location>
</feature>
<evidence type="ECO:0000313" key="1">
    <source>
        <dbReference type="EMBL" id="CAK0905703.1"/>
    </source>
</evidence>
<sequence>AQRGGRRGSAGPRAPSLLGRAAALDSSRAMSTATTAAESRPVIVLVDPTWNFELENFDVERFFEEAKATVTAWASSAAASSASAPRAE</sequence>
<comment type="caution">
    <text evidence="1">The sequence shown here is derived from an EMBL/GenBank/DDBJ whole genome shotgun (WGS) entry which is preliminary data.</text>
</comment>
<reference evidence="1" key="1">
    <citation type="submission" date="2023-10" db="EMBL/GenBank/DDBJ databases">
        <authorList>
            <person name="Chen Y."/>
            <person name="Shah S."/>
            <person name="Dougan E. K."/>
            <person name="Thang M."/>
            <person name="Chan C."/>
        </authorList>
    </citation>
    <scope>NUCLEOTIDE SEQUENCE [LARGE SCALE GENOMIC DNA]</scope>
</reference>
<accession>A0ABN9XZW7</accession>
<name>A0ABN9XZW7_9DINO</name>
<evidence type="ECO:0000313" key="2">
    <source>
        <dbReference type="Proteomes" id="UP001189429"/>
    </source>
</evidence>
<dbReference type="Proteomes" id="UP001189429">
    <property type="component" value="Unassembled WGS sequence"/>
</dbReference>
<feature type="non-terminal residue" evidence="1">
    <location>
        <position position="1"/>
    </location>
</feature>
<gene>
    <name evidence="1" type="ORF">PCOR1329_LOCUS81298</name>
</gene>
<protein>
    <submittedName>
        <fullName evidence="1">Uncharacterized protein</fullName>
    </submittedName>
</protein>
<keyword evidence="2" id="KW-1185">Reference proteome</keyword>
<proteinExistence type="predicted"/>